<dbReference type="PANTHER" id="PTHR47484:SF1">
    <property type="entry name" value="COMPLEX 1 PROTEIN CONTAINING PROTEIN, EXPRESSED"/>
    <property type="match status" value="1"/>
</dbReference>
<feature type="compositionally biased region" description="Gly residues" evidence="1">
    <location>
        <begin position="167"/>
        <end position="179"/>
    </location>
</feature>
<evidence type="ECO:0000313" key="3">
    <source>
        <dbReference type="EMBL" id="CAD8242203.1"/>
    </source>
</evidence>
<sequence>MAAAVTALVGRSSRGLRVSAAVHREKSVDSVRVDEDGTAGYIDELLVPQSAREPSDENDAERLRRAKLTSTRREALALYRNCLRATRLFEWEDELGRPWRSVLHESTRQEFEAARFERDPEIVTRLLVGGRDCLTKTLEKFAAKQDKLLRGGGGGLDGAGSAADGAAAGGGGAGGGAGRNGWPPR</sequence>
<proteinExistence type="predicted"/>
<evidence type="ECO:0000259" key="2">
    <source>
        <dbReference type="Pfam" id="PF05347"/>
    </source>
</evidence>
<reference evidence="3" key="1">
    <citation type="submission" date="2021-01" db="EMBL/GenBank/DDBJ databases">
        <authorList>
            <person name="Corre E."/>
            <person name="Pelletier E."/>
            <person name="Niang G."/>
            <person name="Scheremetjew M."/>
            <person name="Finn R."/>
            <person name="Kale V."/>
            <person name="Holt S."/>
            <person name="Cochrane G."/>
            <person name="Meng A."/>
            <person name="Brown T."/>
            <person name="Cohen L."/>
        </authorList>
    </citation>
    <scope>NUCLEOTIDE SEQUENCE</scope>
    <source>
        <strain evidence="3">CCMP1413</strain>
    </source>
</reference>
<gene>
    <name evidence="3" type="ORF">PCOL08062_LOCUS7498</name>
</gene>
<dbReference type="InterPro" id="IPR045298">
    <property type="entry name" value="Complex1_LYR_LYRM7"/>
</dbReference>
<dbReference type="InterPro" id="IPR008011">
    <property type="entry name" value="Complex1_LYR_dom"/>
</dbReference>
<dbReference type="Pfam" id="PF05347">
    <property type="entry name" value="Complex1_LYR"/>
    <property type="match status" value="1"/>
</dbReference>
<dbReference type="EMBL" id="HBDZ01009823">
    <property type="protein sequence ID" value="CAD8242203.1"/>
    <property type="molecule type" value="Transcribed_RNA"/>
</dbReference>
<dbReference type="PANTHER" id="PTHR47484">
    <property type="entry name" value="COMPLEX 1 PROTEIN CONTAINING PROTEIN, EXPRESSED"/>
    <property type="match status" value="1"/>
</dbReference>
<feature type="domain" description="Complex 1 LYR protein" evidence="2">
    <location>
        <begin position="73"/>
        <end position="132"/>
    </location>
</feature>
<dbReference type="GO" id="GO:0034551">
    <property type="term" value="P:mitochondrial respiratory chain complex III assembly"/>
    <property type="evidence" value="ECO:0007669"/>
    <property type="project" value="InterPro"/>
</dbReference>
<evidence type="ECO:0000256" key="1">
    <source>
        <dbReference type="SAM" id="MobiDB-lite"/>
    </source>
</evidence>
<accession>A0A7R9TQH7</accession>
<dbReference type="AlphaFoldDB" id="A0A7R9TQH7"/>
<organism evidence="3">
    <name type="scientific">Prasinoderma coloniale</name>
    <dbReference type="NCBI Taxonomy" id="156133"/>
    <lineage>
        <taxon>Eukaryota</taxon>
        <taxon>Viridiplantae</taxon>
        <taxon>Prasinodermophyta</taxon>
        <taxon>Prasinodermophyceae</taxon>
        <taxon>Prasinodermales</taxon>
        <taxon>Prasinodermaceae</taxon>
        <taxon>Prasinoderma</taxon>
    </lineage>
</organism>
<protein>
    <recommendedName>
        <fullName evidence="2">Complex 1 LYR protein domain-containing protein</fullName>
    </recommendedName>
</protein>
<dbReference type="CDD" id="cd20267">
    <property type="entry name" value="Complex1_LYR_LYRM7"/>
    <property type="match status" value="1"/>
</dbReference>
<feature type="region of interest" description="Disordered" evidence="1">
    <location>
        <begin position="152"/>
        <end position="185"/>
    </location>
</feature>
<name>A0A7R9TQH7_9VIRI</name>
<dbReference type="GO" id="GO:0005739">
    <property type="term" value="C:mitochondrion"/>
    <property type="evidence" value="ECO:0007669"/>
    <property type="project" value="GOC"/>
</dbReference>